<dbReference type="InterPro" id="IPR043504">
    <property type="entry name" value="Peptidase_S1_PA_chymotrypsin"/>
</dbReference>
<dbReference type="PANTHER" id="PTHR15462:SF8">
    <property type="entry name" value="SERINE PROTEASE"/>
    <property type="match status" value="1"/>
</dbReference>
<comment type="caution">
    <text evidence="2">The sequence shown here is derived from an EMBL/GenBank/DDBJ whole genome shotgun (WGS) entry which is preliminary data.</text>
</comment>
<protein>
    <recommendedName>
        <fullName evidence="4">Serine protease</fullName>
    </recommendedName>
</protein>
<proteinExistence type="predicted"/>
<dbReference type="GO" id="GO:0006508">
    <property type="term" value="P:proteolysis"/>
    <property type="evidence" value="ECO:0007669"/>
    <property type="project" value="InterPro"/>
</dbReference>
<keyword evidence="1" id="KW-0732">Signal</keyword>
<dbReference type="InterPro" id="IPR018114">
    <property type="entry name" value="TRYPSIN_HIS"/>
</dbReference>
<dbReference type="AlphaFoldDB" id="A0A1Y5F3X4"/>
<name>A0A1Y5F3X4_9BACT</name>
<evidence type="ECO:0000256" key="1">
    <source>
        <dbReference type="ARBA" id="ARBA00022729"/>
    </source>
</evidence>
<dbReference type="PANTHER" id="PTHR15462">
    <property type="entry name" value="SERINE PROTEASE"/>
    <property type="match status" value="1"/>
</dbReference>
<dbReference type="PROSITE" id="PS00134">
    <property type="entry name" value="TRYPSIN_HIS"/>
    <property type="match status" value="1"/>
</dbReference>
<dbReference type="EMBL" id="MAAO01000008">
    <property type="protein sequence ID" value="OUR95278.1"/>
    <property type="molecule type" value="Genomic_DNA"/>
</dbReference>
<accession>A0A1Y5F3X4</accession>
<gene>
    <name evidence="2" type="ORF">A9Q84_15665</name>
</gene>
<evidence type="ECO:0008006" key="4">
    <source>
        <dbReference type="Google" id="ProtNLM"/>
    </source>
</evidence>
<dbReference type="Proteomes" id="UP000196531">
    <property type="component" value="Unassembled WGS sequence"/>
</dbReference>
<evidence type="ECO:0000313" key="2">
    <source>
        <dbReference type="EMBL" id="OUR95278.1"/>
    </source>
</evidence>
<dbReference type="InterPro" id="IPR050966">
    <property type="entry name" value="Glutamyl_endopeptidase"/>
</dbReference>
<dbReference type="InterPro" id="IPR009003">
    <property type="entry name" value="Peptidase_S1_PA"/>
</dbReference>
<dbReference type="SUPFAM" id="SSF50494">
    <property type="entry name" value="Trypsin-like serine proteases"/>
    <property type="match status" value="1"/>
</dbReference>
<dbReference type="Gene3D" id="2.40.10.10">
    <property type="entry name" value="Trypsin-like serine proteases"/>
    <property type="match status" value="2"/>
</dbReference>
<organism evidence="2 3">
    <name type="scientific">Halobacteriovorax marinus</name>
    <dbReference type="NCBI Taxonomy" id="97084"/>
    <lineage>
        <taxon>Bacteria</taxon>
        <taxon>Pseudomonadati</taxon>
        <taxon>Bdellovibrionota</taxon>
        <taxon>Bacteriovoracia</taxon>
        <taxon>Bacteriovoracales</taxon>
        <taxon>Halobacteriovoraceae</taxon>
        <taxon>Halobacteriovorax</taxon>
    </lineage>
</organism>
<dbReference type="GO" id="GO:0004252">
    <property type="term" value="F:serine-type endopeptidase activity"/>
    <property type="evidence" value="ECO:0007669"/>
    <property type="project" value="InterPro"/>
</dbReference>
<evidence type="ECO:0000313" key="3">
    <source>
        <dbReference type="Proteomes" id="UP000196531"/>
    </source>
</evidence>
<dbReference type="Pfam" id="PF13365">
    <property type="entry name" value="Trypsin_2"/>
    <property type="match status" value="1"/>
</dbReference>
<reference evidence="3" key="1">
    <citation type="journal article" date="2017" name="Proc. Natl. Acad. Sci. U.S.A.">
        <title>Simulation of Deepwater Horizon oil plume reveals substrate specialization within a complex community of hydrocarbon-degraders.</title>
        <authorList>
            <person name="Hu P."/>
            <person name="Dubinsky E.A."/>
            <person name="Probst A.J."/>
            <person name="Wang J."/>
            <person name="Sieber C.M.K."/>
            <person name="Tom L.M."/>
            <person name="Gardinali P."/>
            <person name="Banfield J.F."/>
            <person name="Atlas R.M."/>
            <person name="Andersen G.L."/>
        </authorList>
    </citation>
    <scope>NUCLEOTIDE SEQUENCE [LARGE SCALE GENOMIC DNA]</scope>
</reference>
<sequence>MKLALLGVISTFVISVGVSSASSNIDKVVYGDDNRVLTELSKNSEYKSWATATAAMIPKNKLRFPQVDDRHPESVKVFSDTLKVEMNLCDGERFEQSLSPAICSGFLVAKGSEQFLVTAGHCMRSSTDCSSNKWVFGFQDTKTNSKTPYFTTSQVYSCVEIMEQTLDENSKDDYAVIRLDRKVEGVTPLSIRKEGKIDKSDELVVIGHPSGLPSIIDDKGSIRKNDNDFFLVANLDTFAGNSGSVVMNANSGVVEGILVRGEDDYNYVSLDETKSCYEVNSCKEGDCRGEDVTRITNISFLTGRPGPVAPEVTETRNYDDNFISFPWGDPDHGGVFPFNY</sequence>